<evidence type="ECO:0000313" key="2">
    <source>
        <dbReference type="Proteomes" id="UP000183376"/>
    </source>
</evidence>
<protein>
    <recommendedName>
        <fullName evidence="3">Secreted protein</fullName>
    </recommendedName>
</protein>
<dbReference type="STRING" id="211114.SAMN04489726_2615"/>
<dbReference type="EMBL" id="LT629701">
    <property type="protein sequence ID" value="SDM63216.1"/>
    <property type="molecule type" value="Genomic_DNA"/>
</dbReference>
<proteinExistence type="predicted"/>
<dbReference type="RefSeq" id="WP_083383732.1">
    <property type="nucleotide sequence ID" value="NZ_LT629701.1"/>
</dbReference>
<organism evidence="1 2">
    <name type="scientific">Allokutzneria albata</name>
    <name type="common">Kibdelosporangium albatum</name>
    <dbReference type="NCBI Taxonomy" id="211114"/>
    <lineage>
        <taxon>Bacteria</taxon>
        <taxon>Bacillati</taxon>
        <taxon>Actinomycetota</taxon>
        <taxon>Actinomycetes</taxon>
        <taxon>Pseudonocardiales</taxon>
        <taxon>Pseudonocardiaceae</taxon>
        <taxon>Allokutzneria</taxon>
    </lineage>
</organism>
<keyword evidence="2" id="KW-1185">Reference proteome</keyword>
<evidence type="ECO:0000313" key="1">
    <source>
        <dbReference type="EMBL" id="SDM63216.1"/>
    </source>
</evidence>
<dbReference type="Proteomes" id="UP000183376">
    <property type="component" value="Chromosome I"/>
</dbReference>
<dbReference type="AlphaFoldDB" id="A0A1G9UTL2"/>
<sequence>MPRGFLLLDVDGPLNPYAAKPSRRPDGYATFRLTDDGRWLRGREGRRRKGIRVWLNPGHGTALLRVAAEADLALVWATTWEDEANTRIGPEIGLPPLPVITFPDRDPVTGWRRDGRWKWAAVAEYTAGRPLAWFDDEFERRGAGAARAGFERDRDGAGTLLCHVDPREGLLPQHFDAVRRWAGLPASAVSGVGSA</sequence>
<gene>
    <name evidence="1" type="ORF">SAMN04489726_2615</name>
</gene>
<reference evidence="1 2" key="1">
    <citation type="submission" date="2016-10" db="EMBL/GenBank/DDBJ databases">
        <authorList>
            <person name="de Groot N.N."/>
        </authorList>
    </citation>
    <scope>NUCLEOTIDE SEQUENCE [LARGE SCALE GENOMIC DNA]</scope>
    <source>
        <strain evidence="1 2">DSM 44149</strain>
    </source>
</reference>
<name>A0A1G9UTL2_ALLAB</name>
<accession>A0A1G9UTL2</accession>
<evidence type="ECO:0008006" key="3">
    <source>
        <dbReference type="Google" id="ProtNLM"/>
    </source>
</evidence>